<evidence type="ECO:0000313" key="2">
    <source>
        <dbReference type="EMBL" id="OCL12326.1"/>
    </source>
</evidence>
<dbReference type="EMBL" id="KV748890">
    <property type="protein sequence ID" value="OCL12326.1"/>
    <property type="molecule type" value="Genomic_DNA"/>
</dbReference>
<dbReference type="GO" id="GO:0000172">
    <property type="term" value="C:ribonuclease MRP complex"/>
    <property type="evidence" value="ECO:0007669"/>
    <property type="project" value="TreeGrafter"/>
</dbReference>
<evidence type="ECO:0000256" key="1">
    <source>
        <dbReference type="SAM" id="MobiDB-lite"/>
    </source>
</evidence>
<dbReference type="OrthoDB" id="20109at2759"/>
<dbReference type="GO" id="GO:0000171">
    <property type="term" value="F:ribonuclease MRP activity"/>
    <property type="evidence" value="ECO:0007669"/>
    <property type="project" value="TreeGrafter"/>
</dbReference>
<reference evidence="2 3" key="1">
    <citation type="journal article" date="2016" name="Nat. Commun.">
        <title>Ectomycorrhizal ecology is imprinted in the genome of the dominant symbiotic fungus Cenococcum geophilum.</title>
        <authorList>
            <consortium name="DOE Joint Genome Institute"/>
            <person name="Peter M."/>
            <person name="Kohler A."/>
            <person name="Ohm R.A."/>
            <person name="Kuo A."/>
            <person name="Krutzmann J."/>
            <person name="Morin E."/>
            <person name="Arend M."/>
            <person name="Barry K.W."/>
            <person name="Binder M."/>
            <person name="Choi C."/>
            <person name="Clum A."/>
            <person name="Copeland A."/>
            <person name="Grisel N."/>
            <person name="Haridas S."/>
            <person name="Kipfer T."/>
            <person name="LaButti K."/>
            <person name="Lindquist E."/>
            <person name="Lipzen A."/>
            <person name="Maire R."/>
            <person name="Meier B."/>
            <person name="Mihaltcheva S."/>
            <person name="Molinier V."/>
            <person name="Murat C."/>
            <person name="Poggeler S."/>
            <person name="Quandt C.A."/>
            <person name="Sperisen C."/>
            <person name="Tritt A."/>
            <person name="Tisserant E."/>
            <person name="Crous P.W."/>
            <person name="Henrissat B."/>
            <person name="Nehls U."/>
            <person name="Egli S."/>
            <person name="Spatafora J.W."/>
            <person name="Grigoriev I.V."/>
            <person name="Martin F.M."/>
        </authorList>
    </citation>
    <scope>NUCLEOTIDE SEQUENCE [LARGE SCALE GENOMIC DNA]</scope>
    <source>
        <strain evidence="2 3">CBS 207.34</strain>
    </source>
</reference>
<dbReference type="GO" id="GO:0006364">
    <property type="term" value="P:rRNA processing"/>
    <property type="evidence" value="ECO:0007669"/>
    <property type="project" value="InterPro"/>
</dbReference>
<feature type="region of interest" description="Disordered" evidence="1">
    <location>
        <begin position="55"/>
        <end position="81"/>
    </location>
</feature>
<dbReference type="GO" id="GO:0008033">
    <property type="term" value="P:tRNA processing"/>
    <property type="evidence" value="ECO:0007669"/>
    <property type="project" value="InterPro"/>
</dbReference>
<gene>
    <name evidence="2" type="ORF">AOQ84DRAFT_386208</name>
</gene>
<protein>
    <submittedName>
        <fullName evidence="2">Uncharacterized protein</fullName>
    </submittedName>
</protein>
<dbReference type="InterPro" id="IPR013241">
    <property type="entry name" value="RNase_P_Pop3"/>
</dbReference>
<keyword evidence="3" id="KW-1185">Reference proteome</keyword>
<feature type="compositionally biased region" description="Basic and acidic residues" evidence="1">
    <location>
        <begin position="249"/>
        <end position="262"/>
    </location>
</feature>
<feature type="region of interest" description="Disordered" evidence="1">
    <location>
        <begin position="107"/>
        <end position="127"/>
    </location>
</feature>
<dbReference type="GO" id="GO:0005655">
    <property type="term" value="C:nucleolar ribonuclease P complex"/>
    <property type="evidence" value="ECO:0007669"/>
    <property type="project" value="TreeGrafter"/>
</dbReference>
<dbReference type="AlphaFoldDB" id="A0A8E2F931"/>
<proteinExistence type="predicted"/>
<accession>A0A8E2F931</accession>
<organism evidence="2 3">
    <name type="scientific">Glonium stellatum</name>
    <dbReference type="NCBI Taxonomy" id="574774"/>
    <lineage>
        <taxon>Eukaryota</taxon>
        <taxon>Fungi</taxon>
        <taxon>Dikarya</taxon>
        <taxon>Ascomycota</taxon>
        <taxon>Pezizomycotina</taxon>
        <taxon>Dothideomycetes</taxon>
        <taxon>Pleosporomycetidae</taxon>
        <taxon>Gloniales</taxon>
        <taxon>Gloniaceae</taxon>
        <taxon>Glonium</taxon>
    </lineage>
</organism>
<feature type="compositionally biased region" description="Basic residues" evidence="1">
    <location>
        <begin position="55"/>
        <end position="68"/>
    </location>
</feature>
<sequence>MAPGGAPLKKGPKQVFKVDSPFTAATWPQITSKDHDIILDMLCNLLVLLGRHRQTHVVPSKGKKRKRAPSPGSSVPLPPVPTLSTHITIGLNSTTRHLESLAALSTPHSIQPDHDAPKPRPPIDAAATAAPTPAHISLLILPHPSPPSSLPHAHFPLLTHLASLAHPSLPATRVVLLSSAAETRLASSLHLPRVGALGIMEGAPGANMLVQYVRDQLGVVEVPWLREGMLNDGVGSGWLGTRILTEGGGDWKRDEVDSNEGKGKRKKKG</sequence>
<name>A0A8E2F931_9PEZI</name>
<dbReference type="GO" id="GO:0005829">
    <property type="term" value="C:cytosol"/>
    <property type="evidence" value="ECO:0007669"/>
    <property type="project" value="TreeGrafter"/>
</dbReference>
<dbReference type="PANTHER" id="PTHR28272:SF1">
    <property type="entry name" value="RIBONUCLEASES P_MRP PROTEIN SUBUNIT POP3"/>
    <property type="match status" value="1"/>
</dbReference>
<evidence type="ECO:0000313" key="3">
    <source>
        <dbReference type="Proteomes" id="UP000250140"/>
    </source>
</evidence>
<dbReference type="GO" id="GO:0034965">
    <property type="term" value="P:intronic box C/D snoRNA processing"/>
    <property type="evidence" value="ECO:0007669"/>
    <property type="project" value="TreeGrafter"/>
</dbReference>
<dbReference type="Proteomes" id="UP000250140">
    <property type="component" value="Unassembled WGS sequence"/>
</dbReference>
<dbReference type="GO" id="GO:0004526">
    <property type="term" value="F:ribonuclease P activity"/>
    <property type="evidence" value="ECO:0007669"/>
    <property type="project" value="TreeGrafter"/>
</dbReference>
<feature type="region of interest" description="Disordered" evidence="1">
    <location>
        <begin position="249"/>
        <end position="269"/>
    </location>
</feature>
<dbReference type="PANTHER" id="PTHR28272">
    <property type="entry name" value="RIBONUCLEASES P/MRP PROTEIN SUBUNIT POP3"/>
    <property type="match status" value="1"/>
</dbReference>